<gene>
    <name evidence="2" type="ORF">A2917_02675</name>
</gene>
<reference evidence="2 3" key="1">
    <citation type="journal article" date="2016" name="Nat. Commun.">
        <title>Thousands of microbial genomes shed light on interconnected biogeochemical processes in an aquifer system.</title>
        <authorList>
            <person name="Anantharaman K."/>
            <person name="Brown C.T."/>
            <person name="Hug L.A."/>
            <person name="Sharon I."/>
            <person name="Castelle C.J."/>
            <person name="Probst A.J."/>
            <person name="Thomas B.C."/>
            <person name="Singh A."/>
            <person name="Wilkins M.J."/>
            <person name="Karaoz U."/>
            <person name="Brodie E.L."/>
            <person name="Williams K.H."/>
            <person name="Hubbard S.S."/>
            <person name="Banfield J.F."/>
        </authorList>
    </citation>
    <scope>NUCLEOTIDE SEQUENCE [LARGE SCALE GENOMIC DNA]</scope>
</reference>
<name>A0A1F6XMW5_9BACT</name>
<protein>
    <submittedName>
        <fullName evidence="2">Uncharacterized protein</fullName>
    </submittedName>
</protein>
<feature type="compositionally biased region" description="Pro residues" evidence="1">
    <location>
        <begin position="139"/>
        <end position="150"/>
    </location>
</feature>
<accession>A0A1F6XMW5</accession>
<evidence type="ECO:0000256" key="1">
    <source>
        <dbReference type="SAM" id="MobiDB-lite"/>
    </source>
</evidence>
<organism evidence="2 3">
    <name type="scientific">Candidatus Nomurabacteria bacterium RIFCSPLOWO2_01_FULL_42_17</name>
    <dbReference type="NCBI Taxonomy" id="1801780"/>
    <lineage>
        <taxon>Bacteria</taxon>
        <taxon>Candidatus Nomuraibacteriota</taxon>
    </lineage>
</organism>
<dbReference type="STRING" id="1801780.A2917_02675"/>
<sequence length="150" mass="17909">MHGYYWSRVSLEKELKKFAGGQFLMETKEGLVFRGQIQKWSIPDMGQRKVLVYFDWLCERRFGVDKDFKPISKWVLLEPPSGFQCLTIEFTSYYFQRKRKDREERIKMWTLLGEVCRFFQKEDPSNLRQQESGEFLPYYQPPAPDAGPGD</sequence>
<evidence type="ECO:0000313" key="3">
    <source>
        <dbReference type="Proteomes" id="UP000178104"/>
    </source>
</evidence>
<comment type="caution">
    <text evidence="2">The sequence shown here is derived from an EMBL/GenBank/DDBJ whole genome shotgun (WGS) entry which is preliminary data.</text>
</comment>
<feature type="region of interest" description="Disordered" evidence="1">
    <location>
        <begin position="125"/>
        <end position="150"/>
    </location>
</feature>
<dbReference type="EMBL" id="MFVE01000005">
    <property type="protein sequence ID" value="OGI95442.1"/>
    <property type="molecule type" value="Genomic_DNA"/>
</dbReference>
<dbReference type="AlphaFoldDB" id="A0A1F6XMW5"/>
<evidence type="ECO:0000313" key="2">
    <source>
        <dbReference type="EMBL" id="OGI95442.1"/>
    </source>
</evidence>
<dbReference type="Proteomes" id="UP000178104">
    <property type="component" value="Unassembled WGS sequence"/>
</dbReference>
<proteinExistence type="predicted"/>